<feature type="transmembrane region" description="Helical" evidence="1">
    <location>
        <begin position="184"/>
        <end position="205"/>
    </location>
</feature>
<organism evidence="2 3">
    <name type="scientific">Methylophilus flavus</name>
    <dbReference type="NCBI Taxonomy" id="640084"/>
    <lineage>
        <taxon>Bacteria</taxon>
        <taxon>Pseudomonadati</taxon>
        <taxon>Pseudomonadota</taxon>
        <taxon>Betaproteobacteria</taxon>
        <taxon>Nitrosomonadales</taxon>
        <taxon>Methylophilaceae</taxon>
        <taxon>Methylophilus</taxon>
    </lineage>
</organism>
<evidence type="ECO:0000313" key="3">
    <source>
        <dbReference type="Proteomes" id="UP001597206"/>
    </source>
</evidence>
<reference evidence="3" key="1">
    <citation type="journal article" date="2019" name="Int. J. Syst. Evol. Microbiol.">
        <title>The Global Catalogue of Microorganisms (GCM) 10K type strain sequencing project: providing services to taxonomists for standard genome sequencing and annotation.</title>
        <authorList>
            <consortium name="The Broad Institute Genomics Platform"/>
            <consortium name="The Broad Institute Genome Sequencing Center for Infectious Disease"/>
            <person name="Wu L."/>
            <person name="Ma J."/>
        </authorList>
    </citation>
    <scope>NUCLEOTIDE SEQUENCE [LARGE SCALE GENOMIC DNA]</scope>
    <source>
        <strain evidence="3">CCUG 58411</strain>
    </source>
</reference>
<feature type="transmembrane region" description="Helical" evidence="1">
    <location>
        <begin position="151"/>
        <end position="172"/>
    </location>
</feature>
<dbReference type="Pfam" id="PF05552">
    <property type="entry name" value="MS_channel_1st_1"/>
    <property type="match status" value="2"/>
</dbReference>
<protein>
    <submittedName>
        <fullName evidence="2">Uncharacterized protein</fullName>
    </submittedName>
</protein>
<keyword evidence="1" id="KW-1133">Transmembrane helix</keyword>
<dbReference type="Proteomes" id="UP001597206">
    <property type="component" value="Unassembled WGS sequence"/>
</dbReference>
<dbReference type="InterPro" id="IPR008910">
    <property type="entry name" value="MSC_TM_helix"/>
</dbReference>
<feature type="transmembrane region" description="Helical" evidence="1">
    <location>
        <begin position="72"/>
        <end position="97"/>
    </location>
</feature>
<proteinExistence type="predicted"/>
<dbReference type="Gene3D" id="1.10.287.1260">
    <property type="match status" value="2"/>
</dbReference>
<name>A0ABW3PC73_9PROT</name>
<comment type="caution">
    <text evidence="2">The sequence shown here is derived from an EMBL/GenBank/DDBJ whole genome shotgun (WGS) entry which is preliminary data.</text>
</comment>
<dbReference type="EMBL" id="JBHTLN010000001">
    <property type="protein sequence ID" value="MFD1122637.1"/>
    <property type="molecule type" value="Genomic_DNA"/>
</dbReference>
<keyword evidence="1" id="KW-0812">Transmembrane</keyword>
<keyword evidence="1" id="KW-0472">Membrane</keyword>
<feature type="transmembrane region" description="Helical" evidence="1">
    <location>
        <begin position="117"/>
        <end position="139"/>
    </location>
</feature>
<feature type="transmembrane region" description="Helical" evidence="1">
    <location>
        <begin position="22"/>
        <end position="40"/>
    </location>
</feature>
<gene>
    <name evidence="2" type="ORF">ACFQ2T_09005</name>
</gene>
<sequence length="224" mass="25191">MQYQIDIFLSSLNQFWIELVNFVPKLLAVIVILFFGWLVAKLVRIGVKRLLEITQFDAFAKRSGLESFMRSANFNVTLSGIISQVVYWLVILLFVITCANSLGMTEVAMLLRELASYLPHIIVAILVVIFGTLFARFINRLVFAWLHSIKFEQALIISTSAEYCIQILAIFIGLEQLGIGMQLIHALFIIVFGAVFLALAIAFGLGGKDWAAKVIEQADQKKKM</sequence>
<dbReference type="RefSeq" id="WP_379033352.1">
    <property type="nucleotide sequence ID" value="NZ_JBHTLN010000001.1"/>
</dbReference>
<keyword evidence="3" id="KW-1185">Reference proteome</keyword>
<evidence type="ECO:0000256" key="1">
    <source>
        <dbReference type="SAM" id="Phobius"/>
    </source>
</evidence>
<accession>A0ABW3PC73</accession>
<evidence type="ECO:0000313" key="2">
    <source>
        <dbReference type="EMBL" id="MFD1122637.1"/>
    </source>
</evidence>